<feature type="transmembrane region" description="Helical" evidence="7">
    <location>
        <begin position="251"/>
        <end position="276"/>
    </location>
</feature>
<reference evidence="8 9" key="1">
    <citation type="submission" date="2016-07" db="EMBL/GenBank/DDBJ databases">
        <title>Comparative genomics of the Campylobacter concisus group.</title>
        <authorList>
            <person name="Miller W.G."/>
            <person name="Yee E."/>
            <person name="Chapman M.H."/>
            <person name="Huynh S."/>
            <person name="Bono J.L."/>
            <person name="On S.L.W."/>
            <person name="StLeger J."/>
            <person name="Foster G."/>
            <person name="Parker C.T."/>
        </authorList>
    </citation>
    <scope>NUCLEOTIDE SEQUENCE [LARGE SCALE GENOMIC DNA]</scope>
    <source>
        <strain evidence="8 9">CCUG 21559</strain>
    </source>
</reference>
<keyword evidence="4 7" id="KW-1133">Transmembrane helix</keyword>
<proteinExistence type="inferred from homology"/>
<keyword evidence="9" id="KW-1185">Reference proteome</keyword>
<organism evidence="8 9">
    <name type="scientific">Campylobacter mucosalis CCUG 21559</name>
    <dbReference type="NCBI Taxonomy" id="1032067"/>
    <lineage>
        <taxon>Bacteria</taxon>
        <taxon>Pseudomonadati</taxon>
        <taxon>Campylobacterota</taxon>
        <taxon>Epsilonproteobacteria</taxon>
        <taxon>Campylobacterales</taxon>
        <taxon>Campylobacteraceae</taxon>
        <taxon>Campylobacter</taxon>
    </lineage>
</organism>
<evidence type="ECO:0000256" key="5">
    <source>
        <dbReference type="ARBA" id="ARBA00023136"/>
    </source>
</evidence>
<dbReference type="Pfam" id="PF00474">
    <property type="entry name" value="SSF"/>
    <property type="match status" value="1"/>
</dbReference>
<feature type="transmembrane region" description="Helical" evidence="7">
    <location>
        <begin position="114"/>
        <end position="131"/>
    </location>
</feature>
<gene>
    <name evidence="8" type="ORF">CMUC_0241</name>
</gene>
<keyword evidence="5 7" id="KW-0472">Membrane</keyword>
<dbReference type="PANTHER" id="PTHR11819">
    <property type="entry name" value="SOLUTE CARRIER FAMILY 5"/>
    <property type="match status" value="1"/>
</dbReference>
<keyword evidence="3 7" id="KW-0812">Transmembrane</keyword>
<feature type="transmembrane region" description="Helical" evidence="7">
    <location>
        <begin position="366"/>
        <end position="386"/>
    </location>
</feature>
<evidence type="ECO:0000313" key="8">
    <source>
        <dbReference type="EMBL" id="QCD44056.1"/>
    </source>
</evidence>
<accession>A0A6G5QEY3</accession>
<evidence type="ECO:0000256" key="3">
    <source>
        <dbReference type="ARBA" id="ARBA00022692"/>
    </source>
</evidence>
<name>A0A6G5QEY3_9BACT</name>
<dbReference type="Proteomes" id="UP000503264">
    <property type="component" value="Chromosome"/>
</dbReference>
<dbReference type="PROSITE" id="PS50283">
    <property type="entry name" value="NA_SOLUT_SYMP_3"/>
    <property type="match status" value="1"/>
</dbReference>
<feature type="transmembrane region" description="Helical" evidence="7">
    <location>
        <begin position="395"/>
        <end position="413"/>
    </location>
</feature>
<evidence type="ECO:0000313" key="9">
    <source>
        <dbReference type="Proteomes" id="UP000503264"/>
    </source>
</evidence>
<dbReference type="InterPro" id="IPR038377">
    <property type="entry name" value="Na/Glc_symporter_sf"/>
</dbReference>
<evidence type="ECO:0000256" key="2">
    <source>
        <dbReference type="ARBA" id="ARBA00006434"/>
    </source>
</evidence>
<feature type="transmembrane region" description="Helical" evidence="7">
    <location>
        <begin position="341"/>
        <end position="360"/>
    </location>
</feature>
<feature type="transmembrane region" description="Helical" evidence="7">
    <location>
        <begin position="151"/>
        <end position="169"/>
    </location>
</feature>
<protein>
    <submittedName>
        <fullName evidence="8">Na+/solute symporter</fullName>
    </submittedName>
</protein>
<evidence type="ECO:0000256" key="1">
    <source>
        <dbReference type="ARBA" id="ARBA00004141"/>
    </source>
</evidence>
<comment type="similarity">
    <text evidence="2 6">Belongs to the sodium:solute symporter (SSF) (TC 2.A.21) family.</text>
</comment>
<feature type="transmembrane region" description="Helical" evidence="7">
    <location>
        <begin position="43"/>
        <end position="62"/>
    </location>
</feature>
<dbReference type="RefSeq" id="WP_171993327.1">
    <property type="nucleotide sequence ID" value="NZ_CP012542.1"/>
</dbReference>
<evidence type="ECO:0000256" key="6">
    <source>
        <dbReference type="RuleBase" id="RU362091"/>
    </source>
</evidence>
<dbReference type="AlphaFoldDB" id="A0A6G5QEY3"/>
<dbReference type="Gene3D" id="1.20.1730.10">
    <property type="entry name" value="Sodium/glucose cotransporter"/>
    <property type="match status" value="1"/>
</dbReference>
<comment type="subcellular location">
    <subcellularLocation>
        <location evidence="1">Membrane</location>
        <topology evidence="1">Multi-pass membrane protein</topology>
    </subcellularLocation>
</comment>
<dbReference type="EMBL" id="CP012542">
    <property type="protein sequence ID" value="QCD44056.1"/>
    <property type="molecule type" value="Genomic_DNA"/>
</dbReference>
<feature type="transmembrane region" description="Helical" evidence="7">
    <location>
        <begin position="296"/>
        <end position="321"/>
    </location>
</feature>
<evidence type="ECO:0000256" key="7">
    <source>
        <dbReference type="SAM" id="Phobius"/>
    </source>
</evidence>
<evidence type="ECO:0000256" key="4">
    <source>
        <dbReference type="ARBA" id="ARBA00022989"/>
    </source>
</evidence>
<dbReference type="GO" id="GO:0005886">
    <property type="term" value="C:plasma membrane"/>
    <property type="evidence" value="ECO:0007669"/>
    <property type="project" value="TreeGrafter"/>
</dbReference>
<dbReference type="GO" id="GO:0005412">
    <property type="term" value="F:D-glucose:sodium symporter activity"/>
    <property type="evidence" value="ECO:0007669"/>
    <property type="project" value="TreeGrafter"/>
</dbReference>
<feature type="transmembrane region" description="Helical" evidence="7">
    <location>
        <begin position="425"/>
        <end position="447"/>
    </location>
</feature>
<sequence length="456" mass="49147">MTLFSLAFWGFLVVYGVVLWLMSPKTHDEGSFFRGSDASGKSVNVWLLTTSIFISWIFAKSITNAANLGAKYGIVGGIAYASYWLCIPVAGFVLYRLRTKFNATSLVGFLNSNYGKMASLCFSIAILIRLFNEVWSNTSVVGGYYGESGSANFITAALLFTFATLLYSLKGGLRGSIITDVIQAFIFVIGVGFVLMIVLPKYEFAKIVGSGNWSFAGGVDLLLVALLQILSYPFHDPVLTDRGFLCSPKRMLVSFVIAGITGFLAIVIFSFIGVYANLEGISSSNIPASVATTFGFTALFLMNIVMICAAGSTLDSAFASLSKLVAYDWLRIFTPQAISKAVTIGMISMVVMAVVGNFPMFAGTDILKATTISGTMVIGLAPIFLLHGVVKVNKISFYLSFFFGLFCGFIEAFKVLPKFLYIGDGAYAGLLGVNVYGLIGCFVLYILGAKLANLHK</sequence>
<dbReference type="InterPro" id="IPR001734">
    <property type="entry name" value="Na/solute_symporter"/>
</dbReference>
<feature type="transmembrane region" description="Helical" evidence="7">
    <location>
        <begin position="6"/>
        <end position="22"/>
    </location>
</feature>
<feature type="transmembrane region" description="Helical" evidence="7">
    <location>
        <begin position="181"/>
        <end position="199"/>
    </location>
</feature>
<feature type="transmembrane region" description="Helical" evidence="7">
    <location>
        <begin position="211"/>
        <end position="230"/>
    </location>
</feature>
<dbReference type="PANTHER" id="PTHR11819:SF195">
    <property type="entry name" value="SODIUM_GLUCOSE COTRANSPORTER 4"/>
    <property type="match status" value="1"/>
</dbReference>
<feature type="transmembrane region" description="Helical" evidence="7">
    <location>
        <begin position="74"/>
        <end position="94"/>
    </location>
</feature>